<gene>
    <name evidence="1" type="ORF">MAR_022874</name>
</gene>
<evidence type="ECO:0000313" key="2">
    <source>
        <dbReference type="Proteomes" id="UP001164746"/>
    </source>
</evidence>
<sequence>MILQFGLQTIENMCKCPTDSYDLLINNRPETQANLRHFLLGSLQTVTRSIIDSRKLRSSKEYAKGNLIERGGWSYWRKRKYAFSASAIIDFLSLNGGGGTAARCLEICLGSKAPSTTLLLRDV</sequence>
<keyword evidence="2" id="KW-1185">Reference proteome</keyword>
<proteinExistence type="predicted"/>
<evidence type="ECO:0000313" key="1">
    <source>
        <dbReference type="EMBL" id="WAQ98501.1"/>
    </source>
</evidence>
<dbReference type="EMBL" id="CP111014">
    <property type="protein sequence ID" value="WAQ98501.1"/>
    <property type="molecule type" value="Genomic_DNA"/>
</dbReference>
<accession>A0ABY7DNI6</accession>
<protein>
    <submittedName>
        <fullName evidence="1">Uncharacterized protein</fullName>
    </submittedName>
</protein>
<name>A0ABY7DNI6_MYAAR</name>
<dbReference type="Proteomes" id="UP001164746">
    <property type="component" value="Chromosome 3"/>
</dbReference>
<reference evidence="1" key="1">
    <citation type="submission" date="2022-11" db="EMBL/GenBank/DDBJ databases">
        <title>Centuries of genome instability and evolution in soft-shell clam transmissible cancer (bioRxiv).</title>
        <authorList>
            <person name="Hart S.F.M."/>
            <person name="Yonemitsu M.A."/>
            <person name="Giersch R.M."/>
            <person name="Beal B.F."/>
            <person name="Arriagada G."/>
            <person name="Davis B.W."/>
            <person name="Ostrander E.A."/>
            <person name="Goff S.P."/>
            <person name="Metzger M.J."/>
        </authorList>
    </citation>
    <scope>NUCLEOTIDE SEQUENCE</scope>
    <source>
        <strain evidence="1">MELC-2E11</strain>
        <tissue evidence="1">Siphon/mantle</tissue>
    </source>
</reference>
<organism evidence="1 2">
    <name type="scientific">Mya arenaria</name>
    <name type="common">Soft-shell clam</name>
    <dbReference type="NCBI Taxonomy" id="6604"/>
    <lineage>
        <taxon>Eukaryota</taxon>
        <taxon>Metazoa</taxon>
        <taxon>Spiralia</taxon>
        <taxon>Lophotrochozoa</taxon>
        <taxon>Mollusca</taxon>
        <taxon>Bivalvia</taxon>
        <taxon>Autobranchia</taxon>
        <taxon>Heteroconchia</taxon>
        <taxon>Euheterodonta</taxon>
        <taxon>Imparidentia</taxon>
        <taxon>Neoheterodontei</taxon>
        <taxon>Myida</taxon>
        <taxon>Myoidea</taxon>
        <taxon>Myidae</taxon>
        <taxon>Mya</taxon>
    </lineage>
</organism>